<reference evidence="1" key="1">
    <citation type="submission" date="2015-10" db="EMBL/GenBank/DDBJ databases">
        <authorList>
            <person name="Gilbert D.G."/>
        </authorList>
    </citation>
    <scope>NUCLEOTIDE SEQUENCE</scope>
</reference>
<evidence type="ECO:0000313" key="1">
    <source>
        <dbReference type="EMBL" id="CUV10386.1"/>
    </source>
</evidence>
<dbReference type="EMBL" id="FAXC01000410">
    <property type="protein sequence ID" value="CUV10386.1"/>
    <property type="molecule type" value="Genomic_DNA"/>
</dbReference>
<name>A0A160VHR4_9ZZZZ</name>
<gene>
    <name evidence="1" type="ORF">MGWOODY_Mmi1351</name>
</gene>
<sequence>MHRTFLLLALTFFACSTKDKTPDALEAYLTQTFAHVARIEDFFIAAGDRKPKETDSPSATGKEVFDTAVRLFESLLDQDEDGVVDRPPLVAALAKYLVFVIDHTDVTDKEEEKIQSQYGNYVMTMKSDIWPYMPSFNTGNCDLTLTKLNTSMWRPETYNALWEECFHTVTEAQNRIDPSFSFEPGSVLGVYMQADISAGTYNISEQNNMEGGNYDFVTAVNEYMHQIWLINACGGSEILNVHQRAVLTLMGTVGVPLTINIDYALDLAEMVK</sequence>
<dbReference type="AlphaFoldDB" id="A0A160VHR4"/>
<dbReference type="PROSITE" id="PS51257">
    <property type="entry name" value="PROKAR_LIPOPROTEIN"/>
    <property type="match status" value="1"/>
</dbReference>
<organism evidence="1">
    <name type="scientific">hydrothermal vent metagenome</name>
    <dbReference type="NCBI Taxonomy" id="652676"/>
    <lineage>
        <taxon>unclassified sequences</taxon>
        <taxon>metagenomes</taxon>
        <taxon>ecological metagenomes</taxon>
    </lineage>
</organism>
<accession>A0A160VHR4</accession>
<proteinExistence type="predicted"/>
<protein>
    <submittedName>
        <fullName evidence="1">Uncharacterized protein</fullName>
    </submittedName>
</protein>